<dbReference type="PROSITE" id="PS50977">
    <property type="entry name" value="HTH_TETR_2"/>
    <property type="match status" value="1"/>
</dbReference>
<proteinExistence type="predicted"/>
<keyword evidence="1" id="KW-0805">Transcription regulation</keyword>
<keyword evidence="7" id="KW-1185">Reference proteome</keyword>
<protein>
    <recommendedName>
        <fullName evidence="5">HTH tetR-type domain-containing protein</fullName>
    </recommendedName>
</protein>
<dbReference type="AlphaFoldDB" id="A0A1J7CEN4"/>
<dbReference type="Gene3D" id="1.10.357.10">
    <property type="entry name" value="Tetracycline Repressor, domain 2"/>
    <property type="match status" value="1"/>
</dbReference>
<gene>
    <name evidence="6" type="ORF">BIV57_07355</name>
</gene>
<dbReference type="GO" id="GO:0045892">
    <property type="term" value="P:negative regulation of DNA-templated transcription"/>
    <property type="evidence" value="ECO:0007669"/>
    <property type="project" value="InterPro"/>
</dbReference>
<dbReference type="InterPro" id="IPR004111">
    <property type="entry name" value="Repressor_TetR_C"/>
</dbReference>
<dbReference type="Proteomes" id="UP000243342">
    <property type="component" value="Unassembled WGS sequence"/>
</dbReference>
<dbReference type="PANTHER" id="PTHR30055:SF151">
    <property type="entry name" value="TRANSCRIPTIONAL REGULATORY PROTEIN"/>
    <property type="match status" value="1"/>
</dbReference>
<reference evidence="6 7" key="1">
    <citation type="submission" date="2016-10" db="EMBL/GenBank/DDBJ databases">
        <title>Genome sequence of Streptomyces gilvigriseus MUSC 26.</title>
        <authorList>
            <person name="Lee L.-H."/>
            <person name="Ser H.-L."/>
        </authorList>
    </citation>
    <scope>NUCLEOTIDE SEQUENCE [LARGE SCALE GENOMIC DNA]</scope>
    <source>
        <strain evidence="6 7">MUSC 26</strain>
    </source>
</reference>
<dbReference type="STRING" id="1428644.BIV57_07355"/>
<dbReference type="EMBL" id="MLCF01000029">
    <property type="protein sequence ID" value="OIV38146.1"/>
    <property type="molecule type" value="Genomic_DNA"/>
</dbReference>
<organism evidence="6 7">
    <name type="scientific">Mangrovactinospora gilvigrisea</name>
    <dbReference type="NCBI Taxonomy" id="1428644"/>
    <lineage>
        <taxon>Bacteria</taxon>
        <taxon>Bacillati</taxon>
        <taxon>Actinomycetota</taxon>
        <taxon>Actinomycetes</taxon>
        <taxon>Kitasatosporales</taxon>
        <taxon>Streptomycetaceae</taxon>
        <taxon>Mangrovactinospora</taxon>
    </lineage>
</organism>
<dbReference type="Pfam" id="PF00440">
    <property type="entry name" value="TetR_N"/>
    <property type="match status" value="1"/>
</dbReference>
<evidence type="ECO:0000256" key="3">
    <source>
        <dbReference type="ARBA" id="ARBA00023163"/>
    </source>
</evidence>
<dbReference type="Pfam" id="PF02909">
    <property type="entry name" value="TetR_C_1"/>
    <property type="match status" value="1"/>
</dbReference>
<dbReference type="SUPFAM" id="SSF46689">
    <property type="entry name" value="Homeodomain-like"/>
    <property type="match status" value="1"/>
</dbReference>
<dbReference type="GO" id="GO:0003700">
    <property type="term" value="F:DNA-binding transcription factor activity"/>
    <property type="evidence" value="ECO:0007669"/>
    <property type="project" value="TreeGrafter"/>
</dbReference>
<dbReference type="InterPro" id="IPR050109">
    <property type="entry name" value="HTH-type_TetR-like_transc_reg"/>
</dbReference>
<evidence type="ECO:0000313" key="7">
    <source>
        <dbReference type="Proteomes" id="UP000243342"/>
    </source>
</evidence>
<accession>A0A1J7CEN4</accession>
<feature type="domain" description="HTH tetR-type" evidence="5">
    <location>
        <begin position="1"/>
        <end position="50"/>
    </location>
</feature>
<keyword evidence="2 4" id="KW-0238">DNA-binding</keyword>
<comment type="caution">
    <text evidence="6">The sequence shown here is derived from an EMBL/GenBank/DDBJ whole genome shotgun (WGS) entry which is preliminary data.</text>
</comment>
<evidence type="ECO:0000259" key="5">
    <source>
        <dbReference type="PROSITE" id="PS50977"/>
    </source>
</evidence>
<dbReference type="GO" id="GO:0000976">
    <property type="term" value="F:transcription cis-regulatory region binding"/>
    <property type="evidence" value="ECO:0007669"/>
    <property type="project" value="TreeGrafter"/>
</dbReference>
<evidence type="ECO:0000313" key="6">
    <source>
        <dbReference type="EMBL" id="OIV38146.1"/>
    </source>
</evidence>
<keyword evidence="3" id="KW-0804">Transcription</keyword>
<dbReference type="InterPro" id="IPR001647">
    <property type="entry name" value="HTH_TetR"/>
</dbReference>
<dbReference type="PANTHER" id="PTHR30055">
    <property type="entry name" value="HTH-TYPE TRANSCRIPTIONAL REGULATOR RUTR"/>
    <property type="match status" value="1"/>
</dbReference>
<feature type="DNA-binding region" description="H-T-H motif" evidence="4">
    <location>
        <begin position="13"/>
        <end position="32"/>
    </location>
</feature>
<sequence>MELADDQGLRAVSMRAIAERMGVTPMALYAHVDGKEGLLDELHGRVLGELPVLDRDLPWDEQLRAGARAVRASIRSHPGASLLIFERPAMGQTAIRVVEELYRVMLAAGVPAHDVARRERLFSTWLLGFAVSEGGGRFSPGRLSTRERRATAGGAALPVHEGLAEWLDRPVDWDAEFEADLEDMIALIRGAR</sequence>
<evidence type="ECO:0000256" key="2">
    <source>
        <dbReference type="ARBA" id="ARBA00023125"/>
    </source>
</evidence>
<evidence type="ECO:0000256" key="1">
    <source>
        <dbReference type="ARBA" id="ARBA00023015"/>
    </source>
</evidence>
<dbReference type="InterPro" id="IPR036271">
    <property type="entry name" value="Tet_transcr_reg_TetR-rel_C_sf"/>
</dbReference>
<dbReference type="SUPFAM" id="SSF48498">
    <property type="entry name" value="Tetracyclin repressor-like, C-terminal domain"/>
    <property type="match status" value="1"/>
</dbReference>
<dbReference type="InterPro" id="IPR009057">
    <property type="entry name" value="Homeodomain-like_sf"/>
</dbReference>
<name>A0A1J7CEN4_9ACTN</name>
<evidence type="ECO:0000256" key="4">
    <source>
        <dbReference type="PROSITE-ProRule" id="PRU00335"/>
    </source>
</evidence>